<keyword evidence="5 12" id="KW-0067">ATP-binding</keyword>
<dbReference type="InterPro" id="IPR010128">
    <property type="entry name" value="ATPase_T1SS_PrtD-like"/>
</dbReference>
<feature type="region of interest" description="Disordered" evidence="8">
    <location>
        <begin position="1"/>
        <end position="20"/>
    </location>
</feature>
<dbReference type="AlphaFoldDB" id="A0AA37M850"/>
<dbReference type="Gene3D" id="1.20.1560.10">
    <property type="entry name" value="ABC transporter type 1, transmembrane domain"/>
    <property type="match status" value="1"/>
</dbReference>
<dbReference type="InterPro" id="IPR011527">
    <property type="entry name" value="ABC1_TM_dom"/>
</dbReference>
<dbReference type="GO" id="GO:0030253">
    <property type="term" value="P:protein secretion by the type I secretion system"/>
    <property type="evidence" value="ECO:0007669"/>
    <property type="project" value="InterPro"/>
</dbReference>
<accession>A0AA37M850</accession>
<feature type="domain" description="ABC transporter" evidence="10">
    <location>
        <begin position="353"/>
        <end position="588"/>
    </location>
</feature>
<evidence type="ECO:0000256" key="1">
    <source>
        <dbReference type="ARBA" id="ARBA00004651"/>
    </source>
</evidence>
<comment type="subcellular location">
    <subcellularLocation>
        <location evidence="1">Cell membrane</location>
        <topology evidence="1">Multi-pass membrane protein</topology>
    </subcellularLocation>
</comment>
<evidence type="ECO:0000256" key="7">
    <source>
        <dbReference type="ARBA" id="ARBA00023136"/>
    </source>
</evidence>
<keyword evidence="6 9" id="KW-1133">Transmembrane helix</keyword>
<feature type="transmembrane region" description="Helical" evidence="9">
    <location>
        <begin position="269"/>
        <end position="287"/>
    </location>
</feature>
<feature type="transmembrane region" description="Helical" evidence="9">
    <location>
        <begin position="81"/>
        <end position="98"/>
    </location>
</feature>
<name>A0AA37M850_9HYPH</name>
<dbReference type="EMBL" id="BPQJ01000048">
    <property type="protein sequence ID" value="GJD65812.1"/>
    <property type="molecule type" value="Genomic_DNA"/>
</dbReference>
<dbReference type="PROSITE" id="PS00211">
    <property type="entry name" value="ABC_TRANSPORTER_1"/>
    <property type="match status" value="1"/>
</dbReference>
<reference evidence="12" key="1">
    <citation type="journal article" date="2016" name="Front. Microbiol.">
        <title>Genome Sequence of the Piezophilic, Mesophilic Sulfate-Reducing Bacterium Desulfovibrio indicus J2T.</title>
        <authorList>
            <person name="Cao J."/>
            <person name="Maignien L."/>
            <person name="Shao Z."/>
            <person name="Alain K."/>
            <person name="Jebbar M."/>
        </authorList>
    </citation>
    <scope>NUCLEOTIDE SEQUENCE</scope>
    <source>
        <strain evidence="12">JCM 32048</strain>
    </source>
</reference>
<evidence type="ECO:0000256" key="3">
    <source>
        <dbReference type="ARBA" id="ARBA00022692"/>
    </source>
</evidence>
<keyword evidence="7 9" id="KW-0472">Membrane</keyword>
<protein>
    <submittedName>
        <fullName evidence="12">Type I secretion system ATP-binding protein PrsD</fullName>
    </submittedName>
</protein>
<dbReference type="GO" id="GO:0030256">
    <property type="term" value="C:type I protein secretion system complex"/>
    <property type="evidence" value="ECO:0007669"/>
    <property type="project" value="InterPro"/>
</dbReference>
<dbReference type="GO" id="GO:0140359">
    <property type="term" value="F:ABC-type transporter activity"/>
    <property type="evidence" value="ECO:0007669"/>
    <property type="project" value="InterPro"/>
</dbReference>
<proteinExistence type="inferred from homology"/>
<evidence type="ECO:0000259" key="11">
    <source>
        <dbReference type="PROSITE" id="PS50929"/>
    </source>
</evidence>
<dbReference type="PROSITE" id="PS50929">
    <property type="entry name" value="ABC_TM1F"/>
    <property type="match status" value="1"/>
</dbReference>
<evidence type="ECO:0000256" key="5">
    <source>
        <dbReference type="ARBA" id="ARBA00022840"/>
    </source>
</evidence>
<dbReference type="SMART" id="SM00382">
    <property type="entry name" value="AAA"/>
    <property type="match status" value="1"/>
</dbReference>
<organism evidence="12 13">
    <name type="scientific">Methylobacterium frigidaeris</name>
    <dbReference type="NCBI Taxonomy" id="2038277"/>
    <lineage>
        <taxon>Bacteria</taxon>
        <taxon>Pseudomonadati</taxon>
        <taxon>Pseudomonadota</taxon>
        <taxon>Alphaproteobacteria</taxon>
        <taxon>Hyphomicrobiales</taxon>
        <taxon>Methylobacteriaceae</taxon>
        <taxon>Methylobacterium</taxon>
    </lineage>
</organism>
<dbReference type="GO" id="GO:0016887">
    <property type="term" value="F:ATP hydrolysis activity"/>
    <property type="evidence" value="ECO:0007669"/>
    <property type="project" value="InterPro"/>
</dbReference>
<keyword evidence="4" id="KW-0547">Nucleotide-binding</keyword>
<dbReference type="InterPro" id="IPR017871">
    <property type="entry name" value="ABC_transporter-like_CS"/>
</dbReference>
<dbReference type="Pfam" id="PF00005">
    <property type="entry name" value="ABC_tran"/>
    <property type="match status" value="1"/>
</dbReference>
<feature type="transmembrane region" description="Helical" evidence="9">
    <location>
        <begin position="44"/>
        <end position="69"/>
    </location>
</feature>
<evidence type="ECO:0000256" key="4">
    <source>
        <dbReference type="ARBA" id="ARBA00022741"/>
    </source>
</evidence>
<feature type="compositionally biased region" description="Basic and acidic residues" evidence="8">
    <location>
        <begin position="602"/>
        <end position="614"/>
    </location>
</feature>
<evidence type="ECO:0000256" key="2">
    <source>
        <dbReference type="ARBA" id="ARBA00005417"/>
    </source>
</evidence>
<feature type="transmembrane region" description="Helical" evidence="9">
    <location>
        <begin position="181"/>
        <end position="200"/>
    </location>
</feature>
<dbReference type="Proteomes" id="UP001055286">
    <property type="component" value="Unassembled WGS sequence"/>
</dbReference>
<dbReference type="PANTHER" id="PTHR24221">
    <property type="entry name" value="ATP-BINDING CASSETTE SUB-FAMILY B"/>
    <property type="match status" value="1"/>
</dbReference>
<dbReference type="Pfam" id="PF00664">
    <property type="entry name" value="ABC_membrane"/>
    <property type="match status" value="1"/>
</dbReference>
<dbReference type="InterPro" id="IPR039421">
    <property type="entry name" value="Type_1_exporter"/>
</dbReference>
<dbReference type="InterPro" id="IPR027417">
    <property type="entry name" value="P-loop_NTPase"/>
</dbReference>
<dbReference type="InterPro" id="IPR003439">
    <property type="entry name" value="ABC_transporter-like_ATP-bd"/>
</dbReference>
<evidence type="ECO:0000313" key="12">
    <source>
        <dbReference type="EMBL" id="GJD65812.1"/>
    </source>
</evidence>
<dbReference type="PROSITE" id="PS50893">
    <property type="entry name" value="ABC_TRANSPORTER_2"/>
    <property type="match status" value="1"/>
</dbReference>
<evidence type="ECO:0000256" key="9">
    <source>
        <dbReference type="SAM" id="Phobius"/>
    </source>
</evidence>
<dbReference type="PANTHER" id="PTHR24221:SF248">
    <property type="entry name" value="ABC TRANSPORTER TRANSMEMBRANE REGION"/>
    <property type="match status" value="1"/>
</dbReference>
<evidence type="ECO:0000256" key="6">
    <source>
        <dbReference type="ARBA" id="ARBA00022989"/>
    </source>
</evidence>
<sequence length="623" mass="66490">MLREGRLALPPNDQPGAPAMSLLRTASRPRTEVETAFQACRPSLALVFCLSFFVNLMALTVPLYLLQVYEHVLSSRSLDTLVNLTLIVVVALAVHAVLEALRREMLTRIGDWLEERLQPAVMTGAVAAAMRGDPTAAAQAWRDLGNVRTFFSGSAVIALFDLPWTPIFIVAMVLVHPLLGVVGLVGSLALFLLALINELVTRKPFARASATTTASQHRLEAMLRNAEAISAMGMLPGVARALHDDHDEAKVSQGSAGRRASVIQACARFVRLLTQVSMLAVAAWLVIGRDLSAGAIFAASTMLGRALGPVENAIGTWKAVTTVRLGYGRLQKILAAVPPRPKPMRLPKPKGVLSVEQVSYVPRGSDTATLRRVTLAVEPGEVLGVVGPSGAGKSTLGRLIAGTIQPSGGHVRLDGADIGIWLSSGGHRHLGYLPQDVELFAGTVCENIARLGEADAEDVIAAAALVGMHETIMRLPQGYDTHLGEDGARLSGGQKQRLGLARAFFGDPSLVVLDEPNASLDPEGEHALREAIVTLRTRGTTVVLIAQRLGILNIADKVLVLDNGCVNAFGARRDVVARIKDGRTAIPVRKPDVIDIKNTVKREAAPAHEPKMPRADMPPLRIA</sequence>
<keyword evidence="3 9" id="KW-0812">Transmembrane</keyword>
<feature type="region of interest" description="Disordered" evidence="8">
    <location>
        <begin position="602"/>
        <end position="623"/>
    </location>
</feature>
<evidence type="ECO:0000256" key="8">
    <source>
        <dbReference type="SAM" id="MobiDB-lite"/>
    </source>
</evidence>
<comment type="caution">
    <text evidence="12">The sequence shown here is derived from an EMBL/GenBank/DDBJ whole genome shotgun (WGS) entry which is preliminary data.</text>
</comment>
<dbReference type="GO" id="GO:0005886">
    <property type="term" value="C:plasma membrane"/>
    <property type="evidence" value="ECO:0007669"/>
    <property type="project" value="UniProtKB-SubCell"/>
</dbReference>
<dbReference type="NCBIfam" id="TIGR01842">
    <property type="entry name" value="type_I_sec_PrtD"/>
    <property type="match status" value="1"/>
</dbReference>
<evidence type="ECO:0000259" key="10">
    <source>
        <dbReference type="PROSITE" id="PS50893"/>
    </source>
</evidence>
<comment type="similarity">
    <text evidence="2">Belongs to the ABC transporter superfamily.</text>
</comment>
<dbReference type="SUPFAM" id="SSF52540">
    <property type="entry name" value="P-loop containing nucleoside triphosphate hydrolases"/>
    <property type="match status" value="1"/>
</dbReference>
<dbReference type="Gene3D" id="3.40.50.300">
    <property type="entry name" value="P-loop containing nucleotide triphosphate hydrolases"/>
    <property type="match status" value="1"/>
</dbReference>
<dbReference type="GO" id="GO:0005524">
    <property type="term" value="F:ATP binding"/>
    <property type="evidence" value="ECO:0007669"/>
    <property type="project" value="UniProtKB-KW"/>
</dbReference>
<feature type="transmembrane region" description="Helical" evidence="9">
    <location>
        <begin position="150"/>
        <end position="175"/>
    </location>
</feature>
<feature type="domain" description="ABC transmembrane type-1" evidence="11">
    <location>
        <begin position="45"/>
        <end position="322"/>
    </location>
</feature>
<evidence type="ECO:0000313" key="13">
    <source>
        <dbReference type="Proteomes" id="UP001055286"/>
    </source>
</evidence>
<dbReference type="InterPro" id="IPR036640">
    <property type="entry name" value="ABC1_TM_sf"/>
</dbReference>
<dbReference type="GO" id="GO:0034040">
    <property type="term" value="F:ATPase-coupled lipid transmembrane transporter activity"/>
    <property type="evidence" value="ECO:0007669"/>
    <property type="project" value="TreeGrafter"/>
</dbReference>
<gene>
    <name evidence="12" type="primary">prsD_3</name>
    <name evidence="12" type="ORF">MPEAHAMD_6008</name>
</gene>
<dbReference type="SUPFAM" id="SSF90123">
    <property type="entry name" value="ABC transporter transmembrane region"/>
    <property type="match status" value="1"/>
</dbReference>
<dbReference type="InterPro" id="IPR003593">
    <property type="entry name" value="AAA+_ATPase"/>
</dbReference>
<keyword evidence="13" id="KW-1185">Reference proteome</keyword>
<reference evidence="12" key="2">
    <citation type="submission" date="2021-08" db="EMBL/GenBank/DDBJ databases">
        <authorList>
            <person name="Tani A."/>
            <person name="Ola A."/>
            <person name="Ogura Y."/>
            <person name="Katsura K."/>
            <person name="Hayashi T."/>
        </authorList>
    </citation>
    <scope>NUCLEOTIDE SEQUENCE</scope>
    <source>
        <strain evidence="12">JCM 32048</strain>
    </source>
</reference>